<evidence type="ECO:0000256" key="11">
    <source>
        <dbReference type="ARBA" id="ARBA00045497"/>
    </source>
</evidence>
<evidence type="ECO:0000256" key="8">
    <source>
        <dbReference type="ARBA" id="ARBA00023065"/>
    </source>
</evidence>
<dbReference type="PANTHER" id="PTHR46494">
    <property type="entry name" value="CORA FAMILY METAL ION TRANSPORTER (EUROFUNG)"/>
    <property type="match status" value="1"/>
</dbReference>
<dbReference type="Gene3D" id="3.30.460.20">
    <property type="entry name" value="CorA soluble domain-like"/>
    <property type="match status" value="1"/>
</dbReference>
<reference evidence="14 15" key="1">
    <citation type="journal article" date="2019" name="Sci. Transl. Med.">
        <title>Quorum sensing between bacterial species on the skin protects against epidermal injury in atopic dermatitis.</title>
        <authorList>
            <person name="Williams M.R."/>
        </authorList>
    </citation>
    <scope>NUCLEOTIDE SEQUENCE [LARGE SCALE GENOMIC DNA]</scope>
    <source>
        <strain evidence="14 15">E7</strain>
    </source>
</reference>
<dbReference type="CDD" id="cd12831">
    <property type="entry name" value="TmCorA-like_u2"/>
    <property type="match status" value="1"/>
</dbReference>
<keyword evidence="5 12" id="KW-0812">Transmembrane</keyword>
<dbReference type="GO" id="GO:0050897">
    <property type="term" value="F:cobalt ion binding"/>
    <property type="evidence" value="ECO:0007669"/>
    <property type="project" value="TreeGrafter"/>
</dbReference>
<evidence type="ECO:0000256" key="6">
    <source>
        <dbReference type="ARBA" id="ARBA00022842"/>
    </source>
</evidence>
<dbReference type="FunFam" id="1.20.58.340:FF:000004">
    <property type="entry name" value="Magnesium transport protein CorA"/>
    <property type="match status" value="1"/>
</dbReference>
<comment type="subcellular location">
    <subcellularLocation>
        <location evidence="1">Cell membrane</location>
        <topology evidence="1">Multi-pass membrane protein</topology>
    </subcellularLocation>
    <subcellularLocation>
        <location evidence="12">Membrane</location>
        <topology evidence="12">Multi-pass membrane protein</topology>
    </subcellularLocation>
</comment>
<keyword evidence="3 12" id="KW-0813">Transport</keyword>
<dbReference type="InterPro" id="IPR045863">
    <property type="entry name" value="CorA_TM1_TM2"/>
</dbReference>
<keyword evidence="4 12" id="KW-1003">Cell membrane</keyword>
<dbReference type="Pfam" id="PF01544">
    <property type="entry name" value="CorA"/>
    <property type="match status" value="1"/>
</dbReference>
<evidence type="ECO:0000256" key="9">
    <source>
        <dbReference type="ARBA" id="ARBA00023136"/>
    </source>
</evidence>
<dbReference type="GO" id="GO:0005886">
    <property type="term" value="C:plasma membrane"/>
    <property type="evidence" value="ECO:0007669"/>
    <property type="project" value="UniProtKB-SubCell"/>
</dbReference>
<dbReference type="InterPro" id="IPR002523">
    <property type="entry name" value="MgTranspt_CorA/ZnTranspt_ZntB"/>
</dbReference>
<evidence type="ECO:0000256" key="12">
    <source>
        <dbReference type="RuleBase" id="RU362010"/>
    </source>
</evidence>
<feature type="transmembrane region" description="Helical" evidence="12">
    <location>
        <begin position="257"/>
        <end position="277"/>
    </location>
</feature>
<reference evidence="13 16" key="2">
    <citation type="submission" date="2019-07" db="EMBL/GenBank/DDBJ databases">
        <title>Comparative genome analysis of staphylococcus lugdunensis shows clonal complex-dependent diversity of the putative virulence factor, ess/type vii locus.</title>
        <authorList>
            <person name="Lebeurre J."/>
            <person name="Dahyot S."/>
            <person name="Diene S."/>
            <person name="Paulay A."/>
            <person name="Aubourg M."/>
            <person name="Argemi X."/>
            <person name="Giard J.-C."/>
            <person name="Tournier I."/>
            <person name="Francois P."/>
            <person name="Pestel-Caron M."/>
        </authorList>
    </citation>
    <scope>NUCLEOTIDE SEQUENCE [LARGE SCALE GENOMIC DNA]</scope>
    <source>
        <strain evidence="13 16">SL13</strain>
    </source>
</reference>
<sequence>MSITIRYQTPHTSLTTVPDIADVPKDATIVWYDFEDATAKENDFLRENFDFNYLEIDDTITGVPRVKYKAYDDYQYIVFHSINSDDYSPRALNVFLKNNVLVTYHHKHFSSLMKVAKWNAYHHDGELDCADIVIHILDMMVDKYFDFVYDIEEKVYNFEDKHVDDALSKKVMDNVFKLRSDLIKIKRVMFPMQELVETIKSEGNLIVDSKHSMYIQHIDDHLIKQSNIIRTSQEMTNEIRENYESYSSFRMNSIMQILTLVSVIFSPLTFIAGVYGMNFDNMPELRWHYSYYICLVVMLVIAIALIIFFRKKRWF</sequence>
<keyword evidence="8 12" id="KW-0406">Ion transport</keyword>
<dbReference type="GeneID" id="58091391"/>
<comment type="similarity">
    <text evidence="2 12">Belongs to the CorA metal ion transporter (MIT) (TC 1.A.35) family.</text>
</comment>
<dbReference type="Proteomes" id="UP000325462">
    <property type="component" value="Chromosome"/>
</dbReference>
<dbReference type="InterPro" id="IPR045861">
    <property type="entry name" value="CorA_cytoplasmic_dom"/>
</dbReference>
<evidence type="ECO:0000256" key="7">
    <source>
        <dbReference type="ARBA" id="ARBA00022989"/>
    </source>
</evidence>
<feature type="transmembrane region" description="Helical" evidence="12">
    <location>
        <begin position="289"/>
        <end position="309"/>
    </location>
</feature>
<dbReference type="OMA" id="ETGEVMC"/>
<gene>
    <name evidence="12 14" type="primary">corA</name>
    <name evidence="14" type="ORF">EQ812_00775</name>
    <name evidence="13" type="ORF">FO454_00220</name>
</gene>
<proteinExistence type="inferred from homology"/>
<evidence type="ECO:0000313" key="16">
    <source>
        <dbReference type="Proteomes" id="UP000325462"/>
    </source>
</evidence>
<dbReference type="NCBIfam" id="TIGR00383">
    <property type="entry name" value="corA"/>
    <property type="match status" value="1"/>
</dbReference>
<comment type="function">
    <text evidence="11">Mediates influx of magnesium ions. Alternates between open and closed states. Activated by low cytoplasmic Mg(2+) levels. Inactive when cytoplasmic Mg(2+) levels are high.</text>
</comment>
<keyword evidence="6 12" id="KW-0460">Magnesium</keyword>
<dbReference type="SUPFAM" id="SSF144083">
    <property type="entry name" value="Magnesium transport protein CorA, transmembrane region"/>
    <property type="match status" value="1"/>
</dbReference>
<evidence type="ECO:0000256" key="4">
    <source>
        <dbReference type="ARBA" id="ARBA00022475"/>
    </source>
</evidence>
<dbReference type="AlphaFoldDB" id="A0A292DIZ7"/>
<keyword evidence="16" id="KW-1185">Reference proteome</keyword>
<evidence type="ECO:0000256" key="5">
    <source>
        <dbReference type="ARBA" id="ARBA00022692"/>
    </source>
</evidence>
<evidence type="ECO:0000313" key="14">
    <source>
        <dbReference type="EMBL" id="TBW73367.1"/>
    </source>
</evidence>
<dbReference type="PANTHER" id="PTHR46494:SF1">
    <property type="entry name" value="CORA FAMILY METAL ION TRANSPORTER (EUROFUNG)"/>
    <property type="match status" value="1"/>
</dbReference>
<comment type="catalytic activity">
    <reaction evidence="10">
        <text>Mg(2+)(in) = Mg(2+)(out)</text>
        <dbReference type="Rhea" id="RHEA:29827"/>
        <dbReference type="ChEBI" id="CHEBI:18420"/>
    </reaction>
</comment>
<dbReference type="Gene3D" id="1.20.58.340">
    <property type="entry name" value="Magnesium transport protein CorA, transmembrane region"/>
    <property type="match status" value="2"/>
</dbReference>
<dbReference type="InterPro" id="IPR004488">
    <property type="entry name" value="Mg/Co-transport_prot_CorA"/>
</dbReference>
<dbReference type="Proteomes" id="UP000293637">
    <property type="component" value="Unassembled WGS sequence"/>
</dbReference>
<dbReference type="SUPFAM" id="SSF143865">
    <property type="entry name" value="CorA soluble domain-like"/>
    <property type="match status" value="1"/>
</dbReference>
<dbReference type="GO" id="GO:0015095">
    <property type="term" value="F:magnesium ion transmembrane transporter activity"/>
    <property type="evidence" value="ECO:0007669"/>
    <property type="project" value="UniProtKB-UniRule"/>
</dbReference>
<dbReference type="EMBL" id="CP041722">
    <property type="protein sequence ID" value="QEX37414.1"/>
    <property type="molecule type" value="Genomic_DNA"/>
</dbReference>
<evidence type="ECO:0000256" key="3">
    <source>
        <dbReference type="ARBA" id="ARBA00022448"/>
    </source>
</evidence>
<organism evidence="14 15">
    <name type="scientific">Staphylococcus lugdunensis</name>
    <dbReference type="NCBI Taxonomy" id="28035"/>
    <lineage>
        <taxon>Bacteria</taxon>
        <taxon>Bacillati</taxon>
        <taxon>Bacillota</taxon>
        <taxon>Bacilli</taxon>
        <taxon>Bacillales</taxon>
        <taxon>Staphylococcaceae</taxon>
        <taxon>Staphylococcus</taxon>
    </lineage>
</organism>
<accession>A0A292DIZ7</accession>
<evidence type="ECO:0000313" key="13">
    <source>
        <dbReference type="EMBL" id="QEX37414.1"/>
    </source>
</evidence>
<evidence type="ECO:0000313" key="15">
    <source>
        <dbReference type="Proteomes" id="UP000293637"/>
    </source>
</evidence>
<protein>
    <recommendedName>
        <fullName evidence="12">Magnesium transport protein CorA</fullName>
    </recommendedName>
</protein>
<keyword evidence="9 12" id="KW-0472">Membrane</keyword>
<dbReference type="GO" id="GO:0000287">
    <property type="term" value="F:magnesium ion binding"/>
    <property type="evidence" value="ECO:0007669"/>
    <property type="project" value="TreeGrafter"/>
</dbReference>
<name>A0A292DIZ7_STALU</name>
<evidence type="ECO:0000256" key="2">
    <source>
        <dbReference type="ARBA" id="ARBA00009765"/>
    </source>
</evidence>
<evidence type="ECO:0000256" key="1">
    <source>
        <dbReference type="ARBA" id="ARBA00004651"/>
    </source>
</evidence>
<keyword evidence="7 12" id="KW-1133">Transmembrane helix</keyword>
<dbReference type="RefSeq" id="WP_002478778.1">
    <property type="nucleotide sequence ID" value="NZ_AP021848.1"/>
</dbReference>
<dbReference type="EMBL" id="SCHB01000001">
    <property type="protein sequence ID" value="TBW73367.1"/>
    <property type="molecule type" value="Genomic_DNA"/>
</dbReference>
<evidence type="ECO:0000256" key="10">
    <source>
        <dbReference type="ARBA" id="ARBA00034269"/>
    </source>
</evidence>
<dbReference type="GO" id="GO:0015087">
    <property type="term" value="F:cobalt ion transmembrane transporter activity"/>
    <property type="evidence" value="ECO:0007669"/>
    <property type="project" value="UniProtKB-UniRule"/>
</dbReference>